<organism evidence="1 2">
    <name type="scientific">Hyaloscypha variabilis (strain UAMH 11265 / GT02V1 / F)</name>
    <name type="common">Meliniomyces variabilis</name>
    <dbReference type="NCBI Taxonomy" id="1149755"/>
    <lineage>
        <taxon>Eukaryota</taxon>
        <taxon>Fungi</taxon>
        <taxon>Dikarya</taxon>
        <taxon>Ascomycota</taxon>
        <taxon>Pezizomycotina</taxon>
        <taxon>Leotiomycetes</taxon>
        <taxon>Helotiales</taxon>
        <taxon>Hyaloscyphaceae</taxon>
        <taxon>Hyaloscypha</taxon>
        <taxon>Hyaloscypha variabilis</taxon>
    </lineage>
</organism>
<accession>A0A2J6S3Q7</accession>
<evidence type="ECO:0000313" key="1">
    <source>
        <dbReference type="EMBL" id="PMD45368.1"/>
    </source>
</evidence>
<proteinExistence type="predicted"/>
<sequence length="193" mass="21371">MILGLHARPITMTCVPAPVSHASIHAHHSISLNSSLATYISHIYLYRCLCWLLRETRSVLNRLLPSIPYICALSSAAFRVRLGSRDRPARRNNLLACKTAALAGRETHPTTNILVPIAFPIWHWHWHPSTVPVHDMTLAVLCLRAVFSCASCYLSAKTVYLLQAVQAACGVIPCIRLMPPFCTDAPHTSRQAS</sequence>
<name>A0A2J6S3Q7_HYAVF</name>
<gene>
    <name evidence="1" type="ORF">L207DRAFT_254875</name>
</gene>
<protein>
    <submittedName>
        <fullName evidence="1">Uncharacterized protein</fullName>
    </submittedName>
</protein>
<reference evidence="1 2" key="1">
    <citation type="submission" date="2016-04" db="EMBL/GenBank/DDBJ databases">
        <title>A degradative enzymes factory behind the ericoid mycorrhizal symbiosis.</title>
        <authorList>
            <consortium name="DOE Joint Genome Institute"/>
            <person name="Martino E."/>
            <person name="Morin E."/>
            <person name="Grelet G."/>
            <person name="Kuo A."/>
            <person name="Kohler A."/>
            <person name="Daghino S."/>
            <person name="Barry K."/>
            <person name="Choi C."/>
            <person name="Cichocki N."/>
            <person name="Clum A."/>
            <person name="Copeland A."/>
            <person name="Hainaut M."/>
            <person name="Haridas S."/>
            <person name="Labutti K."/>
            <person name="Lindquist E."/>
            <person name="Lipzen A."/>
            <person name="Khouja H.-R."/>
            <person name="Murat C."/>
            <person name="Ohm R."/>
            <person name="Olson A."/>
            <person name="Spatafora J."/>
            <person name="Veneault-Fourrey C."/>
            <person name="Henrissat B."/>
            <person name="Grigoriev I."/>
            <person name="Martin F."/>
            <person name="Perotto S."/>
        </authorList>
    </citation>
    <scope>NUCLEOTIDE SEQUENCE [LARGE SCALE GENOMIC DNA]</scope>
    <source>
        <strain evidence="1 2">F</strain>
    </source>
</reference>
<dbReference type="AlphaFoldDB" id="A0A2J6S3Q7"/>
<dbReference type="Proteomes" id="UP000235786">
    <property type="component" value="Unassembled WGS sequence"/>
</dbReference>
<dbReference type="EMBL" id="KZ613940">
    <property type="protein sequence ID" value="PMD45368.1"/>
    <property type="molecule type" value="Genomic_DNA"/>
</dbReference>
<evidence type="ECO:0000313" key="2">
    <source>
        <dbReference type="Proteomes" id="UP000235786"/>
    </source>
</evidence>
<keyword evidence="2" id="KW-1185">Reference proteome</keyword>